<evidence type="ECO:0000313" key="5">
    <source>
        <dbReference type="EMBL" id="AQV96653.1"/>
    </source>
</evidence>
<dbReference type="Pfam" id="PF00392">
    <property type="entry name" value="GntR"/>
    <property type="match status" value="1"/>
</dbReference>
<dbReference type="EMBL" id="CP017758">
    <property type="protein sequence ID" value="AQV96653.1"/>
    <property type="molecule type" value="Genomic_DNA"/>
</dbReference>
<dbReference type="Proteomes" id="UP000189627">
    <property type="component" value="Chromosome 2"/>
</dbReference>
<sequence length="240" mass="26865">MYVQIAATLRDEMERGVYEPSGRLPSESELGERFSVSRVTVRLAIGCLADEGLVERKQGKGTFATRRRLRHRLDVLRGFYDSLTRQGVSVQMELLRFDECEVPPSLRKAFAPDVVSCVYLERLHRVDGEPVALAQMCMLPEARTISREQAATLPSYEMIELLPGWRIADADMSVTAVGAPANVGPWLDVGEGTPLLLMRRTSRLEDGRTCEATVFHIRPERYEIVVNSGVRKTPEDSACP</sequence>
<dbReference type="Gene3D" id="3.40.1410.10">
    <property type="entry name" value="Chorismate lyase-like"/>
    <property type="match status" value="1"/>
</dbReference>
<evidence type="ECO:0000313" key="6">
    <source>
        <dbReference type="Proteomes" id="UP000189627"/>
    </source>
</evidence>
<dbReference type="AlphaFoldDB" id="A0A1U9UVE8"/>
<dbReference type="Pfam" id="PF07702">
    <property type="entry name" value="UTRA"/>
    <property type="match status" value="1"/>
</dbReference>
<accession>A0A1U9UVE8</accession>
<dbReference type="SMART" id="SM00345">
    <property type="entry name" value="HTH_GNTR"/>
    <property type="match status" value="1"/>
</dbReference>
<proteinExistence type="predicted"/>
<dbReference type="InterPro" id="IPR000524">
    <property type="entry name" value="Tscrpt_reg_HTH_GntR"/>
</dbReference>
<dbReference type="SUPFAM" id="SSF46785">
    <property type="entry name" value="Winged helix' DNA-binding domain"/>
    <property type="match status" value="1"/>
</dbReference>
<dbReference type="PANTHER" id="PTHR44846:SF1">
    <property type="entry name" value="MANNOSYL-D-GLYCERATE TRANSPORT_METABOLISM SYSTEM REPRESSOR MNGR-RELATED"/>
    <property type="match status" value="1"/>
</dbReference>
<keyword evidence="3" id="KW-0804">Transcription</keyword>
<organism evidence="5 6">
    <name type="scientific">Cupriavidus necator</name>
    <name type="common">Alcaligenes eutrophus</name>
    <name type="synonym">Ralstonia eutropha</name>
    <dbReference type="NCBI Taxonomy" id="106590"/>
    <lineage>
        <taxon>Bacteria</taxon>
        <taxon>Pseudomonadati</taxon>
        <taxon>Pseudomonadota</taxon>
        <taxon>Betaproteobacteria</taxon>
        <taxon>Burkholderiales</taxon>
        <taxon>Burkholderiaceae</taxon>
        <taxon>Cupriavidus</taxon>
    </lineage>
</organism>
<dbReference type="GO" id="GO:0045892">
    <property type="term" value="P:negative regulation of DNA-templated transcription"/>
    <property type="evidence" value="ECO:0007669"/>
    <property type="project" value="TreeGrafter"/>
</dbReference>
<evidence type="ECO:0000256" key="1">
    <source>
        <dbReference type="ARBA" id="ARBA00023015"/>
    </source>
</evidence>
<dbReference type="InterPro" id="IPR036388">
    <property type="entry name" value="WH-like_DNA-bd_sf"/>
</dbReference>
<protein>
    <submittedName>
        <fullName evidence="5">GntR family transcriptional regulator</fullName>
    </submittedName>
</protein>
<dbReference type="GO" id="GO:0003677">
    <property type="term" value="F:DNA binding"/>
    <property type="evidence" value="ECO:0007669"/>
    <property type="project" value="UniProtKB-KW"/>
</dbReference>
<dbReference type="InterPro" id="IPR050679">
    <property type="entry name" value="Bact_HTH_transcr_reg"/>
</dbReference>
<dbReference type="InterPro" id="IPR028978">
    <property type="entry name" value="Chorismate_lyase_/UTRA_dom_sf"/>
</dbReference>
<dbReference type="KEGG" id="cuh:BJN34_22580"/>
<dbReference type="CDD" id="cd07377">
    <property type="entry name" value="WHTH_GntR"/>
    <property type="match status" value="1"/>
</dbReference>
<dbReference type="GO" id="GO:0003700">
    <property type="term" value="F:DNA-binding transcription factor activity"/>
    <property type="evidence" value="ECO:0007669"/>
    <property type="project" value="InterPro"/>
</dbReference>
<gene>
    <name evidence="5" type="ORF">BJN34_22580</name>
</gene>
<dbReference type="PROSITE" id="PS50949">
    <property type="entry name" value="HTH_GNTR"/>
    <property type="match status" value="1"/>
</dbReference>
<dbReference type="SUPFAM" id="SSF64288">
    <property type="entry name" value="Chorismate lyase-like"/>
    <property type="match status" value="1"/>
</dbReference>
<reference evidence="6" key="1">
    <citation type="submission" date="2017-02" db="EMBL/GenBank/DDBJ databases">
        <title>Complete genome sequence of Cupriavidus necator strain NH9, a 3-chlorobenzoate degrader.</title>
        <authorList>
            <person name="Moriuchi R."/>
            <person name="Dohra H."/>
            <person name="Ogawa N."/>
        </authorList>
    </citation>
    <scope>NUCLEOTIDE SEQUENCE [LARGE SCALE GENOMIC DNA]</scope>
    <source>
        <strain evidence="6">NH9</strain>
    </source>
</reference>
<dbReference type="PANTHER" id="PTHR44846">
    <property type="entry name" value="MANNOSYL-D-GLYCERATE TRANSPORT/METABOLISM SYSTEM REPRESSOR MNGR-RELATED"/>
    <property type="match status" value="1"/>
</dbReference>
<dbReference type="InterPro" id="IPR011663">
    <property type="entry name" value="UTRA"/>
</dbReference>
<keyword evidence="2" id="KW-0238">DNA-binding</keyword>
<feature type="domain" description="HTH gntR-type" evidence="4">
    <location>
        <begin position="1"/>
        <end position="67"/>
    </location>
</feature>
<name>A0A1U9UVE8_CUPNE</name>
<evidence type="ECO:0000256" key="3">
    <source>
        <dbReference type="ARBA" id="ARBA00023163"/>
    </source>
</evidence>
<evidence type="ECO:0000259" key="4">
    <source>
        <dbReference type="PROSITE" id="PS50949"/>
    </source>
</evidence>
<dbReference type="InterPro" id="IPR036390">
    <property type="entry name" value="WH_DNA-bd_sf"/>
</dbReference>
<dbReference type="Gene3D" id="1.10.10.10">
    <property type="entry name" value="Winged helix-like DNA-binding domain superfamily/Winged helix DNA-binding domain"/>
    <property type="match status" value="1"/>
</dbReference>
<keyword evidence="1" id="KW-0805">Transcription regulation</keyword>
<dbReference type="PRINTS" id="PR00035">
    <property type="entry name" value="HTHGNTR"/>
</dbReference>
<evidence type="ECO:0000256" key="2">
    <source>
        <dbReference type="ARBA" id="ARBA00023125"/>
    </source>
</evidence>
<dbReference type="SMART" id="SM00866">
    <property type="entry name" value="UTRA"/>
    <property type="match status" value="1"/>
</dbReference>